<dbReference type="AlphaFoldDB" id="H5TS70"/>
<evidence type="ECO:0000313" key="1">
    <source>
        <dbReference type="EMBL" id="GAB36328.1"/>
    </source>
</evidence>
<accession>H5TS70</accession>
<name>H5TS70_GORO1</name>
<organism evidence="1 2">
    <name type="scientific">Gordonia otitidis (strain DSM 44809 / CCUG 52243 / JCM 12355 / NBRC 100426 / IFM 10032)</name>
    <dbReference type="NCBI Taxonomy" id="1108044"/>
    <lineage>
        <taxon>Bacteria</taxon>
        <taxon>Bacillati</taxon>
        <taxon>Actinomycetota</taxon>
        <taxon>Actinomycetes</taxon>
        <taxon>Mycobacteriales</taxon>
        <taxon>Gordoniaceae</taxon>
        <taxon>Gordonia</taxon>
    </lineage>
</organism>
<protein>
    <submittedName>
        <fullName evidence="1">Uncharacterized protein</fullName>
    </submittedName>
</protein>
<proteinExistence type="predicted"/>
<sequence length="179" mass="19194">MTHTATDGLGARYRARTLSDGPTLAEVTVSDVADLCNTWMNTPGIAWWRKRAAREIMDTLTAEPDPTSDLAIVGMGTEHGEAVLNVAAGGPRSHAALLATVAAMGELLDEHNPPNYVEFEVITAERTYITHVRTADKPSPHTLRMQAEQRIAEVREALAGDGDPNARIAAALRLLGEAS</sequence>
<dbReference type="EMBL" id="BAFB01000207">
    <property type="protein sequence ID" value="GAB36328.1"/>
    <property type="molecule type" value="Genomic_DNA"/>
</dbReference>
<evidence type="ECO:0000313" key="2">
    <source>
        <dbReference type="Proteomes" id="UP000005038"/>
    </source>
</evidence>
<dbReference type="RefSeq" id="WP_007240510.1">
    <property type="nucleotide sequence ID" value="NZ_BAFB01000207.1"/>
</dbReference>
<dbReference type="STRING" id="1108044.GOOTI_207_00130"/>
<comment type="caution">
    <text evidence="1">The sequence shown here is derived from an EMBL/GenBank/DDBJ whole genome shotgun (WGS) entry which is preliminary data.</text>
</comment>
<dbReference type="Proteomes" id="UP000005038">
    <property type="component" value="Unassembled WGS sequence"/>
</dbReference>
<reference evidence="1" key="1">
    <citation type="submission" date="2012-02" db="EMBL/GenBank/DDBJ databases">
        <title>Whole genome shotgun sequence of Gordonia otitidis NBRC 100426.</title>
        <authorList>
            <person name="Yoshida I."/>
            <person name="Hosoyama A."/>
            <person name="Tsuchikane K."/>
            <person name="Katsumata H."/>
            <person name="Yamazaki S."/>
            <person name="Fujita N."/>
        </authorList>
    </citation>
    <scope>NUCLEOTIDE SEQUENCE [LARGE SCALE GENOMIC DNA]</scope>
    <source>
        <strain evidence="1">NBRC 100426</strain>
    </source>
</reference>
<keyword evidence="2" id="KW-1185">Reference proteome</keyword>
<gene>
    <name evidence="1" type="ORF">GOOTI_207_00130</name>
</gene>